<dbReference type="InterPro" id="IPR050090">
    <property type="entry name" value="Tyrosine_recombinase_XerCD"/>
</dbReference>
<gene>
    <name evidence="7" type="ORF">BEP19_10020</name>
</gene>
<comment type="caution">
    <text evidence="7">The sequence shown here is derived from an EMBL/GenBank/DDBJ whole genome shotgun (WGS) entry which is preliminary data.</text>
</comment>
<dbReference type="CDD" id="cd01189">
    <property type="entry name" value="INT_ICEBs1_C_like"/>
    <property type="match status" value="1"/>
</dbReference>
<dbReference type="GO" id="GO:0006310">
    <property type="term" value="P:DNA recombination"/>
    <property type="evidence" value="ECO:0007669"/>
    <property type="project" value="UniProtKB-KW"/>
</dbReference>
<proteinExistence type="inferred from homology"/>
<dbReference type="PANTHER" id="PTHR30349">
    <property type="entry name" value="PHAGE INTEGRASE-RELATED"/>
    <property type="match status" value="1"/>
</dbReference>
<evidence type="ECO:0000313" key="8">
    <source>
        <dbReference type="Proteomes" id="UP000284219"/>
    </source>
</evidence>
<dbReference type="GO" id="GO:0015074">
    <property type="term" value="P:DNA integration"/>
    <property type="evidence" value="ECO:0007669"/>
    <property type="project" value="InterPro"/>
</dbReference>
<organism evidence="7 8">
    <name type="scientific">Ammoniphilus oxalaticus</name>
    <dbReference type="NCBI Taxonomy" id="66863"/>
    <lineage>
        <taxon>Bacteria</taxon>
        <taxon>Bacillati</taxon>
        <taxon>Bacillota</taxon>
        <taxon>Bacilli</taxon>
        <taxon>Bacillales</taxon>
        <taxon>Paenibacillaceae</taxon>
        <taxon>Aneurinibacillus group</taxon>
        <taxon>Ammoniphilus</taxon>
    </lineage>
</organism>
<keyword evidence="3" id="KW-0233">DNA recombination</keyword>
<evidence type="ECO:0000256" key="3">
    <source>
        <dbReference type="ARBA" id="ARBA00023172"/>
    </source>
</evidence>
<dbReference type="PANTHER" id="PTHR30349:SF64">
    <property type="entry name" value="PROPHAGE INTEGRASE INTD-RELATED"/>
    <property type="match status" value="1"/>
</dbReference>
<keyword evidence="8" id="KW-1185">Reference proteome</keyword>
<dbReference type="InterPro" id="IPR044068">
    <property type="entry name" value="CB"/>
</dbReference>
<dbReference type="AlphaFoldDB" id="A0A419SFM7"/>
<sequence>MFCEKITLKSGQTRWVCVADGPPDSATGRRNQIRRRGKTRREAMNKVNEVIRGFEIDGIDQRVGKNISFDSLAAEWISTYALTGVKRNTVRIREKEINILNRHIANMPISDISHSMYQRLVNELSAQYARTTVQGVNTTAGMIFKYAVRDKLVKDDPTAGVIVPRKKRTVEEIESDPIEERYLDTNELNDFLDVVLKHGLDLDIERFYLLAFTGMRSGELCALKWSDVDFEKNTIRITKTIYNESNNMREYELTPPKTEGSIRQIELEEEIMQLLKSHRRRRLKIKLSFQHELEEYHDEDFVFCRPNGYPFIQKNIGDRMRRLLAYTNIKKNATPHIFRHSHISMMAEAEIDLATIMERVGHDDPQTTLRIYTHVTKKMKEDASHKISTLYESTLKNIDFRQSQ</sequence>
<dbReference type="Gene3D" id="1.10.443.10">
    <property type="entry name" value="Intergrase catalytic core"/>
    <property type="match status" value="1"/>
</dbReference>
<evidence type="ECO:0000256" key="4">
    <source>
        <dbReference type="PROSITE-ProRule" id="PRU01248"/>
    </source>
</evidence>
<feature type="domain" description="Tyr recombinase" evidence="5">
    <location>
        <begin position="178"/>
        <end position="385"/>
    </location>
</feature>
<dbReference type="RefSeq" id="WP_120190059.1">
    <property type="nucleotide sequence ID" value="NZ_MCHY01000009.1"/>
</dbReference>
<keyword evidence="2 4" id="KW-0238">DNA-binding</keyword>
<evidence type="ECO:0000256" key="1">
    <source>
        <dbReference type="ARBA" id="ARBA00008857"/>
    </source>
</evidence>
<dbReference type="InterPro" id="IPR010998">
    <property type="entry name" value="Integrase_recombinase_N"/>
</dbReference>
<dbReference type="OrthoDB" id="9803188at2"/>
<dbReference type="InterPro" id="IPR002104">
    <property type="entry name" value="Integrase_catalytic"/>
</dbReference>
<dbReference type="PROSITE" id="PS51900">
    <property type="entry name" value="CB"/>
    <property type="match status" value="1"/>
</dbReference>
<evidence type="ECO:0000256" key="2">
    <source>
        <dbReference type="ARBA" id="ARBA00023125"/>
    </source>
</evidence>
<feature type="domain" description="Core-binding (CB)" evidence="6">
    <location>
        <begin position="67"/>
        <end position="148"/>
    </location>
</feature>
<dbReference type="EMBL" id="MCHY01000009">
    <property type="protein sequence ID" value="RKD22588.1"/>
    <property type="molecule type" value="Genomic_DNA"/>
</dbReference>
<dbReference type="GO" id="GO:0003677">
    <property type="term" value="F:DNA binding"/>
    <property type="evidence" value="ECO:0007669"/>
    <property type="project" value="UniProtKB-UniRule"/>
</dbReference>
<dbReference type="PROSITE" id="PS51898">
    <property type="entry name" value="TYR_RECOMBINASE"/>
    <property type="match status" value="1"/>
</dbReference>
<dbReference type="Gene3D" id="1.10.150.130">
    <property type="match status" value="1"/>
</dbReference>
<evidence type="ECO:0000259" key="5">
    <source>
        <dbReference type="PROSITE" id="PS51898"/>
    </source>
</evidence>
<reference evidence="7 8" key="1">
    <citation type="submission" date="2016-08" db="EMBL/GenBank/DDBJ databases">
        <title>Novel Firmicute Genomes.</title>
        <authorList>
            <person name="Poppleton D.I."/>
            <person name="Gribaldo S."/>
        </authorList>
    </citation>
    <scope>NUCLEOTIDE SEQUENCE [LARGE SCALE GENOMIC DNA]</scope>
    <source>
        <strain evidence="7 8">RAOx-1</strain>
    </source>
</reference>
<dbReference type="InterPro" id="IPR011010">
    <property type="entry name" value="DNA_brk_join_enz"/>
</dbReference>
<evidence type="ECO:0000313" key="7">
    <source>
        <dbReference type="EMBL" id="RKD22588.1"/>
    </source>
</evidence>
<accession>A0A419SFM7</accession>
<name>A0A419SFM7_9BACL</name>
<dbReference type="SUPFAM" id="SSF56349">
    <property type="entry name" value="DNA breaking-rejoining enzymes"/>
    <property type="match status" value="1"/>
</dbReference>
<evidence type="ECO:0000259" key="6">
    <source>
        <dbReference type="PROSITE" id="PS51900"/>
    </source>
</evidence>
<dbReference type="InterPro" id="IPR053876">
    <property type="entry name" value="Phage_int_M"/>
</dbReference>
<dbReference type="Proteomes" id="UP000284219">
    <property type="component" value="Unassembled WGS sequence"/>
</dbReference>
<dbReference type="Pfam" id="PF22022">
    <property type="entry name" value="Phage_int_M"/>
    <property type="match status" value="1"/>
</dbReference>
<protein>
    <submittedName>
        <fullName evidence="7">Integrase</fullName>
    </submittedName>
</protein>
<dbReference type="InterPro" id="IPR013762">
    <property type="entry name" value="Integrase-like_cat_sf"/>
</dbReference>
<comment type="similarity">
    <text evidence="1">Belongs to the 'phage' integrase family.</text>
</comment>
<dbReference type="Pfam" id="PF00589">
    <property type="entry name" value="Phage_integrase"/>
    <property type="match status" value="1"/>
</dbReference>